<evidence type="ECO:0000313" key="2">
    <source>
        <dbReference type="EMBL" id="MCY0095985.1"/>
    </source>
</evidence>
<dbReference type="Proteomes" id="UP001081283">
    <property type="component" value="Unassembled WGS sequence"/>
</dbReference>
<dbReference type="EMBL" id="JAOVZQ010000001">
    <property type="protein sequence ID" value="MCY0095985.1"/>
    <property type="molecule type" value="Genomic_DNA"/>
</dbReference>
<comment type="caution">
    <text evidence="2">The sequence shown here is derived from an EMBL/GenBank/DDBJ whole genome shotgun (WGS) entry which is preliminary data.</text>
</comment>
<feature type="transmembrane region" description="Helical" evidence="1">
    <location>
        <begin position="21"/>
        <end position="40"/>
    </location>
</feature>
<sequence length="58" mass="6004">MTMVPADPPRSSSFKGVFVRALGLVFAAVVTGVLFAAWQANGPSLLNALVANGLAWCL</sequence>
<protein>
    <submittedName>
        <fullName evidence="2">Uncharacterized protein</fullName>
    </submittedName>
</protein>
<keyword evidence="1" id="KW-0812">Transmembrane</keyword>
<reference evidence="2" key="1">
    <citation type="submission" date="2022-10" db="EMBL/GenBank/DDBJ databases">
        <title>Hoeflea sp. J2-29, isolated from marine algae.</title>
        <authorList>
            <person name="Kristyanto S."/>
            <person name="Kim J.M."/>
            <person name="Jeon C.O."/>
        </authorList>
    </citation>
    <scope>NUCLEOTIDE SEQUENCE</scope>
    <source>
        <strain evidence="2">J2-29</strain>
    </source>
</reference>
<evidence type="ECO:0000313" key="3">
    <source>
        <dbReference type="Proteomes" id="UP001081283"/>
    </source>
</evidence>
<organism evidence="2 3">
    <name type="scientific">Hoeflea ulvae</name>
    <dbReference type="NCBI Taxonomy" id="2983764"/>
    <lineage>
        <taxon>Bacteria</taxon>
        <taxon>Pseudomonadati</taxon>
        <taxon>Pseudomonadota</taxon>
        <taxon>Alphaproteobacteria</taxon>
        <taxon>Hyphomicrobiales</taxon>
        <taxon>Rhizobiaceae</taxon>
        <taxon>Hoeflea</taxon>
    </lineage>
</organism>
<proteinExistence type="predicted"/>
<gene>
    <name evidence="2" type="ORF">OEG82_18465</name>
</gene>
<keyword evidence="1" id="KW-0472">Membrane</keyword>
<keyword evidence="3" id="KW-1185">Reference proteome</keyword>
<name>A0ABT3YJS0_9HYPH</name>
<dbReference type="RefSeq" id="WP_267613841.1">
    <property type="nucleotide sequence ID" value="NZ_JAOVZQ010000001.1"/>
</dbReference>
<evidence type="ECO:0000256" key="1">
    <source>
        <dbReference type="SAM" id="Phobius"/>
    </source>
</evidence>
<keyword evidence="1" id="KW-1133">Transmembrane helix</keyword>
<accession>A0ABT3YJS0</accession>